<evidence type="ECO:0000313" key="3">
    <source>
        <dbReference type="Proteomes" id="UP000298493"/>
    </source>
</evidence>
<organism evidence="2 3">
    <name type="scientific">Venturia nashicola</name>
    <dbReference type="NCBI Taxonomy" id="86259"/>
    <lineage>
        <taxon>Eukaryota</taxon>
        <taxon>Fungi</taxon>
        <taxon>Dikarya</taxon>
        <taxon>Ascomycota</taxon>
        <taxon>Pezizomycotina</taxon>
        <taxon>Dothideomycetes</taxon>
        <taxon>Pleosporomycetidae</taxon>
        <taxon>Venturiales</taxon>
        <taxon>Venturiaceae</taxon>
        <taxon>Venturia</taxon>
    </lineage>
</organism>
<name>A0A4Z1NSV3_9PEZI</name>
<dbReference type="OrthoDB" id="3783411at2759"/>
<dbReference type="Proteomes" id="UP000298493">
    <property type="component" value="Unassembled WGS sequence"/>
</dbReference>
<gene>
    <name evidence="2" type="ORF">E6O75_ATG07230</name>
</gene>
<dbReference type="AlphaFoldDB" id="A0A4Z1NSV3"/>
<keyword evidence="3" id="KW-1185">Reference proteome</keyword>
<feature type="signal peptide" evidence="1">
    <location>
        <begin position="1"/>
        <end position="17"/>
    </location>
</feature>
<dbReference type="EMBL" id="SNSC02000024">
    <property type="protein sequence ID" value="TID13998.1"/>
    <property type="molecule type" value="Genomic_DNA"/>
</dbReference>
<reference evidence="2 3" key="1">
    <citation type="submission" date="2019-04" db="EMBL/GenBank/DDBJ databases">
        <title>High contiguity whole genome sequence and gene annotation resource for two Venturia nashicola isolates.</title>
        <authorList>
            <person name="Prokchorchik M."/>
            <person name="Won K."/>
            <person name="Lee Y."/>
            <person name="Choi E.D."/>
            <person name="Segonzac C."/>
            <person name="Sohn K.H."/>
        </authorList>
    </citation>
    <scope>NUCLEOTIDE SEQUENCE [LARGE SCALE GENOMIC DNA]</scope>
    <source>
        <strain evidence="2 3">PRI2</strain>
    </source>
</reference>
<feature type="chain" id="PRO_5021193072" evidence="1">
    <location>
        <begin position="18"/>
        <end position="117"/>
    </location>
</feature>
<sequence>MKLFNIVILALVAAVSAKTNGTHNHEHESVPNLKKACDCPSVNCPSALMNVQSVCRCKNAAALACYKKSQGGCPVPVNKAPGYECADFAWHYQCADFAWHSHWEKSNWALVIYEKEL</sequence>
<evidence type="ECO:0000313" key="2">
    <source>
        <dbReference type="EMBL" id="TID13998.1"/>
    </source>
</evidence>
<evidence type="ECO:0000256" key="1">
    <source>
        <dbReference type="SAM" id="SignalP"/>
    </source>
</evidence>
<protein>
    <submittedName>
        <fullName evidence="2">Uncharacterized protein</fullName>
    </submittedName>
</protein>
<comment type="caution">
    <text evidence="2">The sequence shown here is derived from an EMBL/GenBank/DDBJ whole genome shotgun (WGS) entry which is preliminary data.</text>
</comment>
<accession>A0A4Z1NSV3</accession>
<proteinExistence type="predicted"/>
<keyword evidence="1" id="KW-0732">Signal</keyword>